<evidence type="ECO:0000313" key="1">
    <source>
        <dbReference type="EMBL" id="ELK09712.1"/>
    </source>
</evidence>
<dbReference type="Proteomes" id="UP000010552">
    <property type="component" value="Unassembled WGS sequence"/>
</dbReference>
<accession>L5KEE6</accession>
<evidence type="ECO:0000313" key="2">
    <source>
        <dbReference type="Proteomes" id="UP000010552"/>
    </source>
</evidence>
<sequence length="79" mass="9090">MSPSYVEWHPPGVPQVEKEETMQLPDTHPLQDFQAVLRGATQQFQNGLWFCDIKTLEEGALEVLSKKRKSQEALKSRNH</sequence>
<dbReference type="InParanoid" id="L5KEE6"/>
<protein>
    <submittedName>
        <fullName evidence="1">Uncharacterized protein</fullName>
    </submittedName>
</protein>
<proteinExistence type="predicted"/>
<dbReference type="AlphaFoldDB" id="L5KEE6"/>
<dbReference type="EMBL" id="KB030794">
    <property type="protein sequence ID" value="ELK09712.1"/>
    <property type="molecule type" value="Genomic_DNA"/>
</dbReference>
<gene>
    <name evidence="1" type="ORF">PAL_GLEAN10001389</name>
</gene>
<reference evidence="2" key="1">
    <citation type="journal article" date="2013" name="Science">
        <title>Comparative analysis of bat genomes provides insight into the evolution of flight and immunity.</title>
        <authorList>
            <person name="Zhang G."/>
            <person name="Cowled C."/>
            <person name="Shi Z."/>
            <person name="Huang Z."/>
            <person name="Bishop-Lilly K.A."/>
            <person name="Fang X."/>
            <person name="Wynne J.W."/>
            <person name="Xiong Z."/>
            <person name="Baker M.L."/>
            <person name="Zhao W."/>
            <person name="Tachedjian M."/>
            <person name="Zhu Y."/>
            <person name="Zhou P."/>
            <person name="Jiang X."/>
            <person name="Ng J."/>
            <person name="Yang L."/>
            <person name="Wu L."/>
            <person name="Xiao J."/>
            <person name="Feng Y."/>
            <person name="Chen Y."/>
            <person name="Sun X."/>
            <person name="Zhang Y."/>
            <person name="Marsh G.A."/>
            <person name="Crameri G."/>
            <person name="Broder C.C."/>
            <person name="Frey K.G."/>
            <person name="Wang L.F."/>
            <person name="Wang J."/>
        </authorList>
    </citation>
    <scope>NUCLEOTIDE SEQUENCE [LARGE SCALE GENOMIC DNA]</scope>
</reference>
<name>L5KEE6_PTEAL</name>
<keyword evidence="2" id="KW-1185">Reference proteome</keyword>
<organism evidence="1 2">
    <name type="scientific">Pteropus alecto</name>
    <name type="common">Black flying fox</name>
    <dbReference type="NCBI Taxonomy" id="9402"/>
    <lineage>
        <taxon>Eukaryota</taxon>
        <taxon>Metazoa</taxon>
        <taxon>Chordata</taxon>
        <taxon>Craniata</taxon>
        <taxon>Vertebrata</taxon>
        <taxon>Euteleostomi</taxon>
        <taxon>Mammalia</taxon>
        <taxon>Eutheria</taxon>
        <taxon>Laurasiatheria</taxon>
        <taxon>Chiroptera</taxon>
        <taxon>Yinpterochiroptera</taxon>
        <taxon>Pteropodoidea</taxon>
        <taxon>Pteropodidae</taxon>
        <taxon>Pteropodinae</taxon>
        <taxon>Pteropus</taxon>
    </lineage>
</organism>